<dbReference type="Pfam" id="PF20772">
    <property type="entry name" value="TACO1_YebC_N"/>
    <property type="match status" value="1"/>
</dbReference>
<dbReference type="Proteomes" id="UP001596002">
    <property type="component" value="Unassembled WGS sequence"/>
</dbReference>
<keyword evidence="3 6" id="KW-0805">Transcription regulation</keyword>
<dbReference type="InterPro" id="IPR029072">
    <property type="entry name" value="YebC-like"/>
</dbReference>
<dbReference type="Gene3D" id="1.10.10.200">
    <property type="match status" value="1"/>
</dbReference>
<dbReference type="InterPro" id="IPR026564">
    <property type="entry name" value="Transcrip_reg_TACO1-like_dom3"/>
</dbReference>
<dbReference type="InterPro" id="IPR049083">
    <property type="entry name" value="TACO1_YebC_N"/>
</dbReference>
<dbReference type="SUPFAM" id="SSF75625">
    <property type="entry name" value="YebC-like"/>
    <property type="match status" value="1"/>
</dbReference>
<protein>
    <recommendedName>
        <fullName evidence="6">Probable transcriptional regulatory protein ACFO8Q_20380</fullName>
    </recommendedName>
</protein>
<reference evidence="10" key="1">
    <citation type="journal article" date="2019" name="Int. J. Syst. Evol. Microbiol.">
        <title>The Global Catalogue of Microorganisms (GCM) 10K type strain sequencing project: providing services to taxonomists for standard genome sequencing and annotation.</title>
        <authorList>
            <consortium name="The Broad Institute Genomics Platform"/>
            <consortium name="The Broad Institute Genome Sequencing Center for Infectious Disease"/>
            <person name="Wu L."/>
            <person name="Ma J."/>
        </authorList>
    </citation>
    <scope>NUCLEOTIDE SEQUENCE [LARGE SCALE GENOMIC DNA]</scope>
    <source>
        <strain evidence="10">WYCCWR 12678</strain>
    </source>
</reference>
<evidence type="ECO:0000256" key="5">
    <source>
        <dbReference type="ARBA" id="ARBA00023163"/>
    </source>
</evidence>
<evidence type="ECO:0000259" key="8">
    <source>
        <dbReference type="Pfam" id="PF20772"/>
    </source>
</evidence>
<dbReference type="PANTHER" id="PTHR12532:SF6">
    <property type="entry name" value="TRANSCRIPTIONAL REGULATORY PROTEIN YEBC-RELATED"/>
    <property type="match status" value="1"/>
</dbReference>
<name>A0ABV9Q863_9BACL</name>
<comment type="similarity">
    <text evidence="1 6">Belongs to the TACO1 family.</text>
</comment>
<comment type="caution">
    <text evidence="9">The sequence shown here is derived from an EMBL/GenBank/DDBJ whole genome shotgun (WGS) entry which is preliminary data.</text>
</comment>
<dbReference type="NCBIfam" id="TIGR01033">
    <property type="entry name" value="YebC/PmpR family DNA-binding transcriptional regulator"/>
    <property type="match status" value="1"/>
</dbReference>
<feature type="domain" description="TACO1/YebC-like N-terminal" evidence="8">
    <location>
        <begin position="5"/>
        <end position="75"/>
    </location>
</feature>
<evidence type="ECO:0000256" key="6">
    <source>
        <dbReference type="HAMAP-Rule" id="MF_00693"/>
    </source>
</evidence>
<dbReference type="InterPro" id="IPR002876">
    <property type="entry name" value="Transcrip_reg_TACO1-like"/>
</dbReference>
<evidence type="ECO:0000313" key="10">
    <source>
        <dbReference type="Proteomes" id="UP001596002"/>
    </source>
</evidence>
<dbReference type="NCBIfam" id="NF001030">
    <property type="entry name" value="PRK00110.1"/>
    <property type="match status" value="1"/>
</dbReference>
<dbReference type="EMBL" id="JBHSHC010000142">
    <property type="protein sequence ID" value="MFC4769672.1"/>
    <property type="molecule type" value="Genomic_DNA"/>
</dbReference>
<evidence type="ECO:0000256" key="3">
    <source>
        <dbReference type="ARBA" id="ARBA00023015"/>
    </source>
</evidence>
<dbReference type="NCBIfam" id="NF009044">
    <property type="entry name" value="PRK12378.1"/>
    <property type="match status" value="1"/>
</dbReference>
<evidence type="ECO:0000313" key="9">
    <source>
        <dbReference type="EMBL" id="MFC4769672.1"/>
    </source>
</evidence>
<keyword evidence="4 6" id="KW-0238">DNA-binding</keyword>
<dbReference type="PANTHER" id="PTHR12532">
    <property type="entry name" value="TRANSLATIONAL ACTIVATOR OF CYTOCHROME C OXIDASE 1"/>
    <property type="match status" value="1"/>
</dbReference>
<dbReference type="RefSeq" id="WP_380028454.1">
    <property type="nucleotide sequence ID" value="NZ_JBHSHC010000142.1"/>
</dbReference>
<dbReference type="HAMAP" id="MF_00693">
    <property type="entry name" value="Transcrip_reg_TACO1"/>
    <property type="match status" value="1"/>
</dbReference>
<keyword evidence="10" id="KW-1185">Reference proteome</keyword>
<keyword evidence="2 6" id="KW-0963">Cytoplasm</keyword>
<accession>A0ABV9Q863</accession>
<gene>
    <name evidence="9" type="ORF">ACFO8Q_20380</name>
</gene>
<dbReference type="Gene3D" id="3.30.70.980">
    <property type="match status" value="2"/>
</dbReference>
<feature type="domain" description="TACO1/YebC-like second and third" evidence="7">
    <location>
        <begin position="82"/>
        <end position="239"/>
    </location>
</feature>
<comment type="subcellular location">
    <subcellularLocation>
        <location evidence="6">Cytoplasm</location>
    </subcellularLocation>
</comment>
<evidence type="ECO:0000256" key="1">
    <source>
        <dbReference type="ARBA" id="ARBA00008724"/>
    </source>
</evidence>
<keyword evidence="5 6" id="KW-0804">Transcription</keyword>
<evidence type="ECO:0000259" key="7">
    <source>
        <dbReference type="Pfam" id="PF01709"/>
    </source>
</evidence>
<sequence length="250" mass="27898">MAGHSKWKNIQHRKGKQDAMRGKLFTKISREIFSAARSGGGNPDTNFRLRMAIDKAREANMPSDNIQRTIDKALGNIPGVTYEELVYEGYGPGGVAVMIELLSDNRNRTAAEIRHIFTKRDGNLGETGCVGWMFDRKGVLTVEKEGCPFSEDDLLMMALDAGAQDFQSEDDYFEITTSPDDFASVQEALVGQGIKFDEATVTFVPQNTVELHGEDAKKMLQLYEALEEHDDVQAVYANFEISEEEMEKIG</sequence>
<dbReference type="Pfam" id="PF01709">
    <property type="entry name" value="Transcrip_reg"/>
    <property type="match status" value="1"/>
</dbReference>
<dbReference type="InterPro" id="IPR017856">
    <property type="entry name" value="Integrase-like_N"/>
</dbReference>
<evidence type="ECO:0000256" key="2">
    <source>
        <dbReference type="ARBA" id="ARBA00022490"/>
    </source>
</evidence>
<organism evidence="9 10">
    <name type="scientific">Effusibacillus consociatus</name>
    <dbReference type="NCBI Taxonomy" id="1117041"/>
    <lineage>
        <taxon>Bacteria</taxon>
        <taxon>Bacillati</taxon>
        <taxon>Bacillota</taxon>
        <taxon>Bacilli</taxon>
        <taxon>Bacillales</taxon>
        <taxon>Alicyclobacillaceae</taxon>
        <taxon>Effusibacillus</taxon>
    </lineage>
</organism>
<proteinExistence type="inferred from homology"/>
<evidence type="ECO:0000256" key="4">
    <source>
        <dbReference type="ARBA" id="ARBA00023125"/>
    </source>
</evidence>
<dbReference type="InterPro" id="IPR048300">
    <property type="entry name" value="TACO1_YebC-like_2nd/3rd_dom"/>
</dbReference>
<dbReference type="GO" id="GO:0003677">
    <property type="term" value="F:DNA binding"/>
    <property type="evidence" value="ECO:0007669"/>
    <property type="project" value="UniProtKB-KW"/>
</dbReference>